<organism evidence="3 4">
    <name type="scientific">Heterodera schachtii</name>
    <name type="common">Sugarbeet cyst nematode worm</name>
    <name type="synonym">Tylenchus schachtii</name>
    <dbReference type="NCBI Taxonomy" id="97005"/>
    <lineage>
        <taxon>Eukaryota</taxon>
        <taxon>Metazoa</taxon>
        <taxon>Ecdysozoa</taxon>
        <taxon>Nematoda</taxon>
        <taxon>Chromadorea</taxon>
        <taxon>Rhabditida</taxon>
        <taxon>Tylenchina</taxon>
        <taxon>Tylenchomorpha</taxon>
        <taxon>Tylenchoidea</taxon>
        <taxon>Heteroderidae</taxon>
        <taxon>Heteroderinae</taxon>
        <taxon>Heterodera</taxon>
    </lineage>
</organism>
<keyword evidence="4" id="KW-1185">Reference proteome</keyword>
<evidence type="ECO:0000256" key="1">
    <source>
        <dbReference type="SAM" id="MobiDB-lite"/>
    </source>
</evidence>
<feature type="compositionally biased region" description="Low complexity" evidence="1">
    <location>
        <begin position="65"/>
        <end position="80"/>
    </location>
</feature>
<feature type="region of interest" description="Disordered" evidence="1">
    <location>
        <begin position="37"/>
        <end position="80"/>
    </location>
</feature>
<feature type="compositionally biased region" description="Basic and acidic residues" evidence="1">
    <location>
        <begin position="37"/>
        <end position="62"/>
    </location>
</feature>
<evidence type="ECO:0000313" key="3">
    <source>
        <dbReference type="EMBL" id="KAL3079829.1"/>
    </source>
</evidence>
<feature type="transmembrane region" description="Helical" evidence="2">
    <location>
        <begin position="300"/>
        <end position="326"/>
    </location>
</feature>
<name>A0ABD2II48_HETSC</name>
<dbReference type="AlphaFoldDB" id="A0ABD2II48"/>
<accession>A0ABD2II48</accession>
<sequence length="329" mass="36479">MPTQMTSVPDQLPSISTVGEHFLPSFGNACRLVKEGRRDERGRRAKVEQIRHRQNAKAKDGTDGQPKNWENPNNNQKQQQQQNLTMRTANCCCCCCCLWRRGRGRTRRKRATTKTAPMAGQKMSSLSPIFKNGFSTTIFAILIVVLQRVDSVGAVRCYCTDEHCVPYGVCEAAVCLVGLLRANNAVIRTCGNEALGCQRNLDRWAHICSCEEHFCNTFLFLRASTNIDNAGTGTAAATARGRSGGGRTAVEQYQHQQQMGPPRDEDDRRVFERIDPPPGEFATFDHPTDGEERTIKNSNMLTLLLVIVPLSVGAAAVVVVAINYYCHLC</sequence>
<proteinExistence type="predicted"/>
<gene>
    <name evidence="3" type="ORF">niasHS_014111</name>
</gene>
<protein>
    <submittedName>
        <fullName evidence="3">Uncharacterized protein</fullName>
    </submittedName>
</protein>
<dbReference type="EMBL" id="JBICCN010000300">
    <property type="protein sequence ID" value="KAL3079829.1"/>
    <property type="molecule type" value="Genomic_DNA"/>
</dbReference>
<evidence type="ECO:0000256" key="2">
    <source>
        <dbReference type="SAM" id="Phobius"/>
    </source>
</evidence>
<keyword evidence="2" id="KW-0472">Membrane</keyword>
<evidence type="ECO:0000313" key="4">
    <source>
        <dbReference type="Proteomes" id="UP001620645"/>
    </source>
</evidence>
<dbReference type="Proteomes" id="UP001620645">
    <property type="component" value="Unassembled WGS sequence"/>
</dbReference>
<keyword evidence="2" id="KW-0812">Transmembrane</keyword>
<comment type="caution">
    <text evidence="3">The sequence shown here is derived from an EMBL/GenBank/DDBJ whole genome shotgun (WGS) entry which is preliminary data.</text>
</comment>
<reference evidence="3 4" key="1">
    <citation type="submission" date="2024-10" db="EMBL/GenBank/DDBJ databases">
        <authorList>
            <person name="Kim D."/>
        </authorList>
    </citation>
    <scope>NUCLEOTIDE SEQUENCE [LARGE SCALE GENOMIC DNA]</scope>
    <source>
        <strain evidence="3">Taebaek</strain>
    </source>
</reference>
<keyword evidence="2" id="KW-1133">Transmembrane helix</keyword>
<feature type="region of interest" description="Disordered" evidence="1">
    <location>
        <begin position="236"/>
        <end position="268"/>
    </location>
</feature>